<proteinExistence type="predicted"/>
<dbReference type="Pfam" id="PF00071">
    <property type="entry name" value="Ras"/>
    <property type="match status" value="1"/>
</dbReference>
<dbReference type="FunFam" id="3.40.50.300:FF:001763">
    <property type="entry name" value="Ras family gtpase"/>
    <property type="match status" value="1"/>
</dbReference>
<evidence type="ECO:0000256" key="4">
    <source>
        <dbReference type="ARBA" id="ARBA00022801"/>
    </source>
</evidence>
<dbReference type="Proteomes" id="UP001150062">
    <property type="component" value="Unassembled WGS sequence"/>
</dbReference>
<dbReference type="Gene3D" id="3.40.50.300">
    <property type="entry name" value="P-loop containing nucleotide triphosphate hydrolases"/>
    <property type="match status" value="1"/>
</dbReference>
<gene>
    <name evidence="7" type="ORF">M0812_03727</name>
    <name evidence="8" type="ORF">M0813_13892</name>
</gene>
<evidence type="ECO:0000256" key="3">
    <source>
        <dbReference type="ARBA" id="ARBA00022741"/>
    </source>
</evidence>
<dbReference type="SMART" id="SM00175">
    <property type="entry name" value="RAB"/>
    <property type="match status" value="1"/>
</dbReference>
<protein>
    <submittedName>
        <fullName evidence="7 8">Ras</fullName>
    </submittedName>
</protein>
<dbReference type="SUPFAM" id="SSF52540">
    <property type="entry name" value="P-loop containing nucleoside triphosphate hydrolases"/>
    <property type="match status" value="1"/>
</dbReference>
<dbReference type="InterPro" id="IPR027417">
    <property type="entry name" value="P-loop_NTPase"/>
</dbReference>
<dbReference type="PANTHER" id="PTHR24070">
    <property type="entry name" value="RAS, DI-RAS, AND RHEB FAMILY MEMBERS OF SMALL GTPASE SUPERFAMILY"/>
    <property type="match status" value="1"/>
</dbReference>
<dbReference type="GO" id="GO:0007165">
    <property type="term" value="P:signal transduction"/>
    <property type="evidence" value="ECO:0007669"/>
    <property type="project" value="InterPro"/>
</dbReference>
<sequence>MSGIISTKIAVCGMGSVGKSALTIQFLQNRFITEYDPTIEELYRKQIGVDDEAVMLEILDTAGQEEYSAMREHYLEKGEGFLFVYSIINKDSFISIPKYIKLLQQVKDSQQEKIGNDANFVQPPIVIVGNKIDLENKRQVKRQELEKLAQSFKCPCFEASAKTRKNVEESFFQLVREIRKYHLKKSNSKKKKKKRCSIL</sequence>
<evidence type="ECO:0000313" key="9">
    <source>
        <dbReference type="Proteomes" id="UP001146793"/>
    </source>
</evidence>
<comment type="caution">
    <text evidence="7">The sequence shown here is derived from an EMBL/GenBank/DDBJ whole genome shotgun (WGS) entry which is preliminary data.</text>
</comment>
<keyword evidence="5" id="KW-0342">GTP-binding</keyword>
<dbReference type="GO" id="GO:0061118">
    <property type="term" value="P:regulation of positive chemotaxis to cAMP"/>
    <property type="evidence" value="ECO:0007669"/>
    <property type="project" value="UniProtKB-ARBA"/>
</dbReference>
<reference evidence="7" key="2">
    <citation type="submission" date="2022-08" db="EMBL/GenBank/DDBJ databases">
        <title>Novel sulphate-reducing endosymbionts in the free-living metamonad Anaeramoeba.</title>
        <authorList>
            <person name="Jerlstrom-Hultqvist J."/>
            <person name="Cepicka I."/>
            <person name="Gallot-Lavallee L."/>
            <person name="Salas-Leiva D."/>
            <person name="Curtis B.A."/>
            <person name="Zahonova K."/>
            <person name="Pipaliya S."/>
            <person name="Dacks J."/>
            <person name="Roger A.J."/>
        </authorList>
    </citation>
    <scope>NUCLEOTIDE SEQUENCE</scope>
    <source>
        <strain evidence="7">Busselton2</strain>
    </source>
</reference>
<dbReference type="GO" id="GO:0005886">
    <property type="term" value="C:plasma membrane"/>
    <property type="evidence" value="ECO:0007669"/>
    <property type="project" value="UniProtKB-SubCell"/>
</dbReference>
<dbReference type="SMART" id="SM00174">
    <property type="entry name" value="RHO"/>
    <property type="match status" value="1"/>
</dbReference>
<reference evidence="8" key="1">
    <citation type="submission" date="2022-08" db="EMBL/GenBank/DDBJ databases">
        <title>Novel sulfate-reducing endosymbionts in the free-living metamonad Anaeramoeba.</title>
        <authorList>
            <person name="Jerlstrom-Hultqvist J."/>
            <person name="Cepicka I."/>
            <person name="Gallot-Lavallee L."/>
            <person name="Salas-Leiva D."/>
            <person name="Curtis B.A."/>
            <person name="Zahonova K."/>
            <person name="Pipaliya S."/>
            <person name="Dacks J."/>
            <person name="Roger A.J."/>
        </authorList>
    </citation>
    <scope>NUCLEOTIDE SEQUENCE</scope>
    <source>
        <strain evidence="8">Schooner1</strain>
    </source>
</reference>
<dbReference type="InterPro" id="IPR005225">
    <property type="entry name" value="Small_GTP-bd"/>
</dbReference>
<dbReference type="SMART" id="SM00173">
    <property type="entry name" value="RAS"/>
    <property type="match status" value="1"/>
</dbReference>
<accession>A0AAV8AHU0</accession>
<dbReference type="AlphaFoldDB" id="A0AAV8AHU0"/>
<dbReference type="GO" id="GO:0003924">
    <property type="term" value="F:GTPase activity"/>
    <property type="evidence" value="ECO:0007669"/>
    <property type="project" value="InterPro"/>
</dbReference>
<keyword evidence="3" id="KW-0547">Nucleotide-binding</keyword>
<dbReference type="PROSITE" id="PS51420">
    <property type="entry name" value="RHO"/>
    <property type="match status" value="1"/>
</dbReference>
<name>A0AAV8AHU0_9EUKA</name>
<comment type="subcellular location">
    <subcellularLocation>
        <location evidence="1">Cell membrane</location>
    </subcellularLocation>
</comment>
<dbReference type="NCBIfam" id="TIGR00231">
    <property type="entry name" value="small_GTP"/>
    <property type="match status" value="1"/>
</dbReference>
<evidence type="ECO:0000256" key="6">
    <source>
        <dbReference type="ARBA" id="ARBA00023136"/>
    </source>
</evidence>
<keyword evidence="6" id="KW-0472">Membrane</keyword>
<organism evidence="7 9">
    <name type="scientific">Anaeramoeba flamelloides</name>
    <dbReference type="NCBI Taxonomy" id="1746091"/>
    <lineage>
        <taxon>Eukaryota</taxon>
        <taxon>Metamonada</taxon>
        <taxon>Anaeramoebidae</taxon>
        <taxon>Anaeramoeba</taxon>
    </lineage>
</organism>
<dbReference type="PROSITE" id="PS51421">
    <property type="entry name" value="RAS"/>
    <property type="match status" value="1"/>
</dbReference>
<keyword evidence="2" id="KW-1003">Cell membrane</keyword>
<dbReference type="InterPro" id="IPR001806">
    <property type="entry name" value="Small_GTPase"/>
</dbReference>
<keyword evidence="10" id="KW-1185">Reference proteome</keyword>
<evidence type="ECO:0000256" key="5">
    <source>
        <dbReference type="ARBA" id="ARBA00023134"/>
    </source>
</evidence>
<evidence type="ECO:0000313" key="8">
    <source>
        <dbReference type="EMBL" id="KAJ6252683.1"/>
    </source>
</evidence>
<dbReference type="EMBL" id="JANTQA010000008">
    <property type="protein sequence ID" value="KAJ3451968.1"/>
    <property type="molecule type" value="Genomic_DNA"/>
</dbReference>
<evidence type="ECO:0000313" key="10">
    <source>
        <dbReference type="Proteomes" id="UP001150062"/>
    </source>
</evidence>
<evidence type="ECO:0000256" key="1">
    <source>
        <dbReference type="ARBA" id="ARBA00004236"/>
    </source>
</evidence>
<dbReference type="CDD" id="cd00876">
    <property type="entry name" value="Ras"/>
    <property type="match status" value="1"/>
</dbReference>
<keyword evidence="4" id="KW-0378">Hydrolase</keyword>
<dbReference type="PROSITE" id="PS51419">
    <property type="entry name" value="RAB"/>
    <property type="match status" value="1"/>
</dbReference>
<dbReference type="EMBL" id="JAOAOG010000040">
    <property type="protein sequence ID" value="KAJ6252683.1"/>
    <property type="molecule type" value="Genomic_DNA"/>
</dbReference>
<dbReference type="PRINTS" id="PR00449">
    <property type="entry name" value="RASTRNSFRMNG"/>
</dbReference>
<evidence type="ECO:0000313" key="7">
    <source>
        <dbReference type="EMBL" id="KAJ3451968.1"/>
    </source>
</evidence>
<dbReference type="GO" id="GO:0005525">
    <property type="term" value="F:GTP binding"/>
    <property type="evidence" value="ECO:0007669"/>
    <property type="project" value="UniProtKB-KW"/>
</dbReference>
<dbReference type="Proteomes" id="UP001146793">
    <property type="component" value="Unassembled WGS sequence"/>
</dbReference>
<evidence type="ECO:0000256" key="2">
    <source>
        <dbReference type="ARBA" id="ARBA00022475"/>
    </source>
</evidence>
<dbReference type="InterPro" id="IPR020849">
    <property type="entry name" value="Small_GTPase_Ras-type"/>
</dbReference>